<protein>
    <submittedName>
        <fullName evidence="2">Uncharacterized protein</fullName>
    </submittedName>
</protein>
<comment type="caution">
    <text evidence="2">The sequence shown here is derived from an EMBL/GenBank/DDBJ whole genome shotgun (WGS) entry which is preliminary data.</text>
</comment>
<evidence type="ECO:0000313" key="2">
    <source>
        <dbReference type="EMBL" id="TWG85467.1"/>
    </source>
</evidence>
<feature type="transmembrane region" description="Helical" evidence="1">
    <location>
        <begin position="33"/>
        <end position="50"/>
    </location>
</feature>
<dbReference type="AlphaFoldDB" id="A0A562BJJ3"/>
<organism evidence="2 3">
    <name type="scientific">Cupriavidus gilardii J11</name>
    <dbReference type="NCBI Taxonomy" id="936133"/>
    <lineage>
        <taxon>Bacteria</taxon>
        <taxon>Pseudomonadati</taxon>
        <taxon>Pseudomonadota</taxon>
        <taxon>Betaproteobacteria</taxon>
        <taxon>Burkholderiales</taxon>
        <taxon>Burkholderiaceae</taxon>
        <taxon>Cupriavidus</taxon>
    </lineage>
</organism>
<keyword evidence="1" id="KW-0472">Membrane</keyword>
<sequence length="134" mass="14534">MLVAVAGLQFAAVICLLWQAARAADVAGWWWAAAGIAMLAMSAVGWPAAWRGTRWRYAGMAAGATASEAAELWVARRGRARVRARVTAWWRVADVLTVLRLSDPLGLAPRLLVVPAGAARSLHRTLHRNTPSRR</sequence>
<evidence type="ECO:0000313" key="3">
    <source>
        <dbReference type="Proteomes" id="UP000318141"/>
    </source>
</evidence>
<name>A0A562BJJ3_9BURK</name>
<accession>A0A562BJJ3</accession>
<keyword evidence="3" id="KW-1185">Reference proteome</keyword>
<dbReference type="EMBL" id="VLJN01000018">
    <property type="protein sequence ID" value="TWG85467.1"/>
    <property type="molecule type" value="Genomic_DNA"/>
</dbReference>
<reference evidence="2 3" key="1">
    <citation type="submission" date="2019-07" db="EMBL/GenBank/DDBJ databases">
        <title>Genome sequencing of lignin-degrading bacterial isolates.</title>
        <authorList>
            <person name="Gladden J."/>
        </authorList>
    </citation>
    <scope>NUCLEOTIDE SEQUENCE [LARGE SCALE GENOMIC DNA]</scope>
    <source>
        <strain evidence="2 3">J11</strain>
    </source>
</reference>
<gene>
    <name evidence="2" type="ORF">L602_002500000680</name>
</gene>
<proteinExistence type="predicted"/>
<keyword evidence="1" id="KW-0812">Transmembrane</keyword>
<evidence type="ECO:0000256" key="1">
    <source>
        <dbReference type="SAM" id="Phobius"/>
    </source>
</evidence>
<keyword evidence="1" id="KW-1133">Transmembrane helix</keyword>
<dbReference type="Proteomes" id="UP000318141">
    <property type="component" value="Unassembled WGS sequence"/>
</dbReference>